<dbReference type="Pfam" id="PF19890">
    <property type="entry name" value="DUF6363"/>
    <property type="match status" value="1"/>
</dbReference>
<sequence>MQLHNIGLVLEGGGMRGVYTAGVLEAFLENDIEFPYLIGVSAGACNAASYLSKQKGRNKKVNIGFIKDPKYLSWRNYWKKRELFGMDFVFNTIPNQLVPYDYDAFRKNKAEFIIGTTDCQSGEPLYFSRKEYTNDLLRVLRATASLPFVAPTVNFQSNQLLDGGIADPIPIRKAEADGFSKNIVILTRNEGYRKKPSRFSFYLKRKYNNFPNLIETMQKRHLQYNQSIKYIEEQEKRGNVMIIRPKHSLKVGRMERDPEKLTTLYEDGYEDGLEAIERMDNFIEPHHLLEKY</sequence>
<feature type="short sequence motif" description="DGA/G" evidence="4">
    <location>
        <begin position="162"/>
        <end position="164"/>
    </location>
</feature>
<dbReference type="InterPro" id="IPR037483">
    <property type="entry name" value="YjjU-like"/>
</dbReference>
<keyword evidence="1 4" id="KW-0378">Hydrolase</keyword>
<accession>A0ABU8HHM7</accession>
<feature type="domain" description="PNPLA" evidence="5">
    <location>
        <begin position="8"/>
        <end position="175"/>
    </location>
</feature>
<dbReference type="CDD" id="cd07208">
    <property type="entry name" value="Pat_hypo_Ecoli_yjju_like"/>
    <property type="match status" value="1"/>
</dbReference>
<feature type="short sequence motif" description="GXSXG" evidence="4">
    <location>
        <begin position="39"/>
        <end position="43"/>
    </location>
</feature>
<dbReference type="PANTHER" id="PTHR14226">
    <property type="entry name" value="NEUROPATHY TARGET ESTERASE/SWISS CHEESE D.MELANOGASTER"/>
    <property type="match status" value="1"/>
</dbReference>
<organism evidence="6 7">
    <name type="scientific">Bacillus spongiae</name>
    <dbReference type="NCBI Taxonomy" id="2683610"/>
    <lineage>
        <taxon>Bacteria</taxon>
        <taxon>Bacillati</taxon>
        <taxon>Bacillota</taxon>
        <taxon>Bacilli</taxon>
        <taxon>Bacillales</taxon>
        <taxon>Bacillaceae</taxon>
        <taxon>Bacillus</taxon>
    </lineage>
</organism>
<dbReference type="SUPFAM" id="SSF52151">
    <property type="entry name" value="FabD/lysophospholipase-like"/>
    <property type="match status" value="1"/>
</dbReference>
<keyword evidence="2 4" id="KW-0442">Lipid degradation</keyword>
<proteinExistence type="predicted"/>
<dbReference type="PROSITE" id="PS51635">
    <property type="entry name" value="PNPLA"/>
    <property type="match status" value="1"/>
</dbReference>
<keyword evidence="7" id="KW-1185">Reference proteome</keyword>
<keyword evidence="3 4" id="KW-0443">Lipid metabolism</keyword>
<evidence type="ECO:0000313" key="7">
    <source>
        <dbReference type="Proteomes" id="UP001312865"/>
    </source>
</evidence>
<gene>
    <name evidence="6" type="ORF">WAK64_16600</name>
</gene>
<dbReference type="PANTHER" id="PTHR14226:SF25">
    <property type="entry name" value="PHOSPHOESTERASE"/>
    <property type="match status" value="1"/>
</dbReference>
<evidence type="ECO:0000313" key="6">
    <source>
        <dbReference type="EMBL" id="MEI5908669.1"/>
    </source>
</evidence>
<dbReference type="InterPro" id="IPR050301">
    <property type="entry name" value="NTE"/>
</dbReference>
<dbReference type="InterPro" id="IPR002641">
    <property type="entry name" value="PNPLA_dom"/>
</dbReference>
<dbReference type="Gene3D" id="3.40.1090.10">
    <property type="entry name" value="Cytosolic phospholipase A2 catalytic domain"/>
    <property type="match status" value="2"/>
</dbReference>
<reference evidence="6 7" key="1">
    <citation type="journal article" date="2018" name="J. Microbiol.">
        <title>Bacillus spongiae sp. nov., isolated from sponge of Jeju Island.</title>
        <authorList>
            <person name="Lee G.E."/>
            <person name="Im W.T."/>
            <person name="Park J.S."/>
        </authorList>
    </citation>
    <scope>NUCLEOTIDE SEQUENCE [LARGE SCALE GENOMIC DNA]</scope>
    <source>
        <strain evidence="6 7">135PIL107-10</strain>
    </source>
</reference>
<dbReference type="EMBL" id="JBBAXC010000015">
    <property type="protein sequence ID" value="MEI5908669.1"/>
    <property type="molecule type" value="Genomic_DNA"/>
</dbReference>
<evidence type="ECO:0000259" key="5">
    <source>
        <dbReference type="PROSITE" id="PS51635"/>
    </source>
</evidence>
<evidence type="ECO:0000256" key="1">
    <source>
        <dbReference type="ARBA" id="ARBA00022801"/>
    </source>
</evidence>
<comment type="caution">
    <text evidence="6">The sequence shown here is derived from an EMBL/GenBank/DDBJ whole genome shotgun (WGS) entry which is preliminary data.</text>
</comment>
<feature type="active site" description="Proton acceptor" evidence="4">
    <location>
        <position position="162"/>
    </location>
</feature>
<protein>
    <submittedName>
        <fullName evidence="6">Patatin family protein</fullName>
    </submittedName>
</protein>
<dbReference type="InterPro" id="IPR016035">
    <property type="entry name" value="Acyl_Trfase/lysoPLipase"/>
</dbReference>
<feature type="active site" description="Nucleophile" evidence="4">
    <location>
        <position position="41"/>
    </location>
</feature>
<evidence type="ECO:0000256" key="3">
    <source>
        <dbReference type="ARBA" id="ARBA00023098"/>
    </source>
</evidence>
<dbReference type="InterPro" id="IPR045943">
    <property type="entry name" value="DUF6363"/>
</dbReference>
<evidence type="ECO:0000256" key="4">
    <source>
        <dbReference type="PROSITE-ProRule" id="PRU01161"/>
    </source>
</evidence>
<dbReference type="Proteomes" id="UP001312865">
    <property type="component" value="Unassembled WGS sequence"/>
</dbReference>
<name>A0ABU8HHM7_9BACI</name>
<dbReference type="Pfam" id="PF01734">
    <property type="entry name" value="Patatin"/>
    <property type="match status" value="1"/>
</dbReference>
<evidence type="ECO:0000256" key="2">
    <source>
        <dbReference type="ARBA" id="ARBA00022963"/>
    </source>
</evidence>
<feature type="short sequence motif" description="GXGXXG" evidence="4">
    <location>
        <begin position="12"/>
        <end position="17"/>
    </location>
</feature>